<comment type="caution">
    <text evidence="1">The sequence shown here is derived from an EMBL/GenBank/DDBJ whole genome shotgun (WGS) entry which is preliminary data.</text>
</comment>
<gene>
    <name evidence="1" type="ORF">I4F81_011256</name>
</gene>
<keyword evidence="2" id="KW-1185">Reference proteome</keyword>
<sequence>MFTAVPHGVDDEKLSKWLESGVEKEEPGESCCFISSKRVKDRSCKRHGGLLLRMRRAAGGQCPVRVEVHTRMPLPKSGTVRVIVVLRGVHSRIFPVCKPSGETVHKIVADNPCLSIRYLQSAIADASEGAPASSEFVWKLRHHACLAAHPFGQDLLGVMDLRRRSGKEHPYVKSFIDRDDFTFVVLQNEEQARLSGKLRQYEADSTLEVVAPGAAKDGFAAETVASSGKRAFDWNQFSIVGLVAPAGVRAE</sequence>
<proteinExistence type="predicted"/>
<dbReference type="EMBL" id="CM020620">
    <property type="protein sequence ID" value="KAK1868773.1"/>
    <property type="molecule type" value="Genomic_DNA"/>
</dbReference>
<protein>
    <submittedName>
        <fullName evidence="1">Uncharacterized protein</fullName>
    </submittedName>
</protein>
<reference evidence="1" key="1">
    <citation type="submission" date="2019-11" db="EMBL/GenBank/DDBJ databases">
        <title>Nori genome reveals adaptations in red seaweeds to the harsh intertidal environment.</title>
        <authorList>
            <person name="Wang D."/>
            <person name="Mao Y."/>
        </authorList>
    </citation>
    <scope>NUCLEOTIDE SEQUENCE</scope>
    <source>
        <tissue evidence="1">Gametophyte</tissue>
    </source>
</reference>
<name>A0ACC3CG26_PYRYE</name>
<evidence type="ECO:0000313" key="1">
    <source>
        <dbReference type="EMBL" id="KAK1868773.1"/>
    </source>
</evidence>
<organism evidence="1 2">
    <name type="scientific">Pyropia yezoensis</name>
    <name type="common">Susabi-nori</name>
    <name type="synonym">Porphyra yezoensis</name>
    <dbReference type="NCBI Taxonomy" id="2788"/>
    <lineage>
        <taxon>Eukaryota</taxon>
        <taxon>Rhodophyta</taxon>
        <taxon>Bangiophyceae</taxon>
        <taxon>Bangiales</taxon>
        <taxon>Bangiaceae</taxon>
        <taxon>Pyropia</taxon>
    </lineage>
</organism>
<accession>A0ACC3CG26</accession>
<evidence type="ECO:0000313" key="2">
    <source>
        <dbReference type="Proteomes" id="UP000798662"/>
    </source>
</evidence>
<dbReference type="Proteomes" id="UP000798662">
    <property type="component" value="Chromosome 3"/>
</dbReference>